<dbReference type="InterPro" id="IPR027359">
    <property type="entry name" value="Volt_channel_dom_sf"/>
</dbReference>
<keyword evidence="9 16" id="KW-0106">Calcium</keyword>
<dbReference type="InterPro" id="IPR005821">
    <property type="entry name" value="Ion_trans_dom"/>
</dbReference>
<proteinExistence type="inferred from homology"/>
<dbReference type="Proteomes" id="UP001187531">
    <property type="component" value="Unassembled WGS sequence"/>
</dbReference>
<protein>
    <recommendedName>
        <fullName evidence="19">EF-hand domain-containing protein</fullName>
    </recommendedName>
</protein>
<dbReference type="PROSITE" id="PS50222">
    <property type="entry name" value="EF_HAND_2"/>
    <property type="match status" value="1"/>
</dbReference>
<evidence type="ECO:0000256" key="6">
    <source>
        <dbReference type="ARBA" id="ARBA00022692"/>
    </source>
</evidence>
<feature type="compositionally biased region" description="Low complexity" evidence="17">
    <location>
        <begin position="468"/>
        <end position="484"/>
    </location>
</feature>
<feature type="region of interest" description="Disordered" evidence="17">
    <location>
        <begin position="659"/>
        <end position="702"/>
    </location>
</feature>
<comment type="subcellular location">
    <subcellularLocation>
        <location evidence="1 16">Membrane</location>
        <topology evidence="1 16">Multi-pass membrane protein</topology>
    </subcellularLocation>
</comment>
<keyword evidence="2" id="KW-0813">Transport</keyword>
<keyword evidence="12" id="KW-0406">Ion transport</keyword>
<organism evidence="20 21">
    <name type="scientific">Artemia franciscana</name>
    <name type="common">Brine shrimp</name>
    <name type="synonym">Artemia sanfranciscana</name>
    <dbReference type="NCBI Taxonomy" id="6661"/>
    <lineage>
        <taxon>Eukaryota</taxon>
        <taxon>Metazoa</taxon>
        <taxon>Ecdysozoa</taxon>
        <taxon>Arthropoda</taxon>
        <taxon>Crustacea</taxon>
        <taxon>Branchiopoda</taxon>
        <taxon>Anostraca</taxon>
        <taxon>Artemiidae</taxon>
        <taxon>Artemia</taxon>
    </lineage>
</organism>
<keyword evidence="11 18" id="KW-1133">Transmembrane helix</keyword>
<evidence type="ECO:0000256" key="15">
    <source>
        <dbReference type="ARBA" id="ARBA00023303"/>
    </source>
</evidence>
<dbReference type="PANTHER" id="PTHR45628:SF7">
    <property type="entry name" value="VOLTAGE-DEPENDENT CALCIUM CHANNEL TYPE A SUBUNIT ALPHA-1"/>
    <property type="match status" value="1"/>
</dbReference>
<dbReference type="InterPro" id="IPR002077">
    <property type="entry name" value="VDCCAlpha1"/>
</dbReference>
<dbReference type="InterPro" id="IPR002048">
    <property type="entry name" value="EF_hand_dom"/>
</dbReference>
<dbReference type="Pfam" id="PF16905">
    <property type="entry name" value="GPHH"/>
    <property type="match status" value="1"/>
</dbReference>
<feature type="transmembrane region" description="Helical" evidence="18">
    <location>
        <begin position="169"/>
        <end position="193"/>
    </location>
</feature>
<keyword evidence="14" id="KW-0325">Glycoprotein</keyword>
<sequence length="702" mass="79371">MNFFKDSWNTFDFVTVVGSVIDAVVTESGIGPGQNFLSVGFLRLFRAARLIKLLRQGYTIRILLWTFVQSFKALPYVCLLIGMLFFIYAIIGMQVFGNMKFDPDSALNRHNNFQSFFAGLLLLFRCATGENWPFIMLSCIKGHPCDPRALKTDEFGAIIEDKECGSNLAYAYFVSFIFFCSFLMLNLFVAVIMDNFDYLTRDSSILGAHHLDEFIRVWAELDPNATGKVHYTEAYEMLKNMDPPLGFGNKCPYRLAYKKLIRMNMPVDEEGKVHFTTTLFALIRENLSIKMRPAEEMDEANQELRNTIKKIWPLHAKKVLDLIIVPDTELSNGKLTVGKIYAGLLILENWRTTRFGQIESTAPAKSGFMDPKASLFETLMGMATHKQSGSKGSLHQNLLADEVEPKSRSNSFRKNLNNNNTTISLRKGVEITEAPDPSPKGSFGSRRNSRHSDSPHLSPGTGQRWDRSPSVPRRSPSVSRRSPSATRKPHDIGFSDAVEDLVEIVKHETSRRGRAKAKLRGDEFHISPPSHSRHHSARRSLHSPWHPGLRSTSSSPDQYESRTPSPEGHYSPPKSARRPPEYQHSYPYLPQRRGAGRKLPEIPKKPSSLNIRSNLPHRPVTRMATSPLSAYRAELPPIPRNRLMPRPEPLSYEQALQIGRGNGRQLPSPLPNGFKPHPERNSPNGSRPIIMNNSESDEDDWC</sequence>
<keyword evidence="8" id="KW-0677">Repeat</keyword>
<evidence type="ECO:0000256" key="17">
    <source>
        <dbReference type="SAM" id="MobiDB-lite"/>
    </source>
</evidence>
<name>A0AA88I4F1_ARTSF</name>
<keyword evidence="3" id="KW-0597">Phosphoprotein</keyword>
<dbReference type="SUPFAM" id="SSF81324">
    <property type="entry name" value="Voltage-gated potassium channels"/>
    <property type="match status" value="1"/>
</dbReference>
<feature type="transmembrane region" description="Helical" evidence="18">
    <location>
        <begin position="73"/>
        <end position="91"/>
    </location>
</feature>
<evidence type="ECO:0000256" key="2">
    <source>
        <dbReference type="ARBA" id="ARBA00022448"/>
    </source>
</evidence>
<evidence type="ECO:0000256" key="18">
    <source>
        <dbReference type="SAM" id="Phobius"/>
    </source>
</evidence>
<evidence type="ECO:0000256" key="10">
    <source>
        <dbReference type="ARBA" id="ARBA00022882"/>
    </source>
</evidence>
<evidence type="ECO:0000256" key="9">
    <source>
        <dbReference type="ARBA" id="ARBA00022837"/>
    </source>
</evidence>
<gene>
    <name evidence="20" type="ORF">QYM36_003671</name>
</gene>
<dbReference type="Gene3D" id="1.10.287.70">
    <property type="match status" value="1"/>
</dbReference>
<feature type="compositionally biased region" description="Low complexity" evidence="17">
    <location>
        <begin position="408"/>
        <end position="425"/>
    </location>
</feature>
<dbReference type="FunFam" id="1.10.238.10:FF:000063">
    <property type="entry name" value="Voltage-dependent N-type calcium channel subunit alpha"/>
    <property type="match status" value="1"/>
</dbReference>
<dbReference type="Pfam" id="PF08763">
    <property type="entry name" value="Ca_chan_IQ"/>
    <property type="match status" value="1"/>
</dbReference>
<evidence type="ECO:0000259" key="19">
    <source>
        <dbReference type="PROSITE" id="PS50222"/>
    </source>
</evidence>
<feature type="domain" description="EF-hand" evidence="19">
    <location>
        <begin position="209"/>
        <end position="244"/>
    </location>
</feature>
<dbReference type="SMART" id="SM01062">
    <property type="entry name" value="Ca_chan_IQ"/>
    <property type="match status" value="1"/>
</dbReference>
<feature type="compositionally biased region" description="Basic residues" evidence="17">
    <location>
        <begin position="531"/>
        <end position="541"/>
    </location>
</feature>
<keyword evidence="10 16" id="KW-0851">Voltage-gated channel</keyword>
<dbReference type="InterPro" id="IPR050599">
    <property type="entry name" value="VDCC_alpha-1_subunit"/>
</dbReference>
<evidence type="ECO:0000256" key="4">
    <source>
        <dbReference type="ARBA" id="ARBA00022568"/>
    </source>
</evidence>
<dbReference type="GO" id="GO:0005891">
    <property type="term" value="C:voltage-gated calcium channel complex"/>
    <property type="evidence" value="ECO:0007669"/>
    <property type="project" value="InterPro"/>
</dbReference>
<evidence type="ECO:0000256" key="11">
    <source>
        <dbReference type="ARBA" id="ARBA00022989"/>
    </source>
</evidence>
<keyword evidence="4 16" id="KW-0109">Calcium transport</keyword>
<keyword evidence="15" id="KW-0407">Ion channel</keyword>
<accession>A0AA88I4F1</accession>
<dbReference type="GO" id="GO:0008331">
    <property type="term" value="F:high voltage-gated calcium channel activity"/>
    <property type="evidence" value="ECO:0007669"/>
    <property type="project" value="TreeGrafter"/>
</dbReference>
<feature type="region of interest" description="Disordered" evidence="17">
    <location>
        <begin position="508"/>
        <end position="614"/>
    </location>
</feature>
<dbReference type="InterPro" id="IPR031649">
    <property type="entry name" value="GPHH_dom"/>
</dbReference>
<evidence type="ECO:0000256" key="5">
    <source>
        <dbReference type="ARBA" id="ARBA00022673"/>
    </source>
</evidence>
<evidence type="ECO:0000313" key="20">
    <source>
        <dbReference type="EMBL" id="KAK2721459.1"/>
    </source>
</evidence>
<dbReference type="Gene3D" id="6.10.250.2180">
    <property type="match status" value="1"/>
</dbReference>
<reference evidence="20" key="1">
    <citation type="submission" date="2023-07" db="EMBL/GenBank/DDBJ databases">
        <title>Chromosome-level genome assembly of Artemia franciscana.</title>
        <authorList>
            <person name="Jo E."/>
        </authorList>
    </citation>
    <scope>NUCLEOTIDE SEQUENCE</scope>
    <source>
        <tissue evidence="20">Whole body</tissue>
    </source>
</reference>
<keyword evidence="7" id="KW-0479">Metal-binding</keyword>
<dbReference type="EMBL" id="JAVRJZ010000006">
    <property type="protein sequence ID" value="KAK2721459.1"/>
    <property type="molecule type" value="Genomic_DNA"/>
</dbReference>
<evidence type="ECO:0000256" key="8">
    <source>
        <dbReference type="ARBA" id="ARBA00022737"/>
    </source>
</evidence>
<dbReference type="GO" id="GO:0007268">
    <property type="term" value="P:chemical synaptic transmission"/>
    <property type="evidence" value="ECO:0007669"/>
    <property type="project" value="TreeGrafter"/>
</dbReference>
<dbReference type="PANTHER" id="PTHR45628">
    <property type="entry name" value="VOLTAGE-DEPENDENT CALCIUM CHANNEL TYPE A SUBUNIT ALPHA-1"/>
    <property type="match status" value="1"/>
</dbReference>
<evidence type="ECO:0000256" key="12">
    <source>
        <dbReference type="ARBA" id="ARBA00023065"/>
    </source>
</evidence>
<dbReference type="GO" id="GO:0005509">
    <property type="term" value="F:calcium ion binding"/>
    <property type="evidence" value="ECO:0007669"/>
    <property type="project" value="InterPro"/>
</dbReference>
<keyword evidence="5 16" id="KW-0107">Calcium channel</keyword>
<dbReference type="Pfam" id="PF00520">
    <property type="entry name" value="Ion_trans"/>
    <property type="match status" value="1"/>
</dbReference>
<dbReference type="FunFam" id="1.10.287.70:FF:000023">
    <property type="entry name" value="Voltage-dependent R-type calcium channel subunit alpha"/>
    <property type="match status" value="1"/>
</dbReference>
<evidence type="ECO:0000256" key="14">
    <source>
        <dbReference type="ARBA" id="ARBA00023180"/>
    </source>
</evidence>
<evidence type="ECO:0000256" key="16">
    <source>
        <dbReference type="RuleBase" id="RU003808"/>
    </source>
</evidence>
<keyword evidence="13 18" id="KW-0472">Membrane</keyword>
<evidence type="ECO:0000256" key="13">
    <source>
        <dbReference type="ARBA" id="ARBA00023136"/>
    </source>
</evidence>
<keyword evidence="21" id="KW-1185">Reference proteome</keyword>
<feature type="compositionally biased region" description="Polar residues" evidence="17">
    <location>
        <begin position="550"/>
        <end position="564"/>
    </location>
</feature>
<dbReference type="GO" id="GO:0045202">
    <property type="term" value="C:synapse"/>
    <property type="evidence" value="ECO:0007669"/>
    <property type="project" value="GOC"/>
</dbReference>
<keyword evidence="6 18" id="KW-0812">Transmembrane</keyword>
<dbReference type="PRINTS" id="PR00167">
    <property type="entry name" value="CACHANNEL"/>
</dbReference>
<comment type="similarity">
    <text evidence="16">Belongs to the calcium channel alpha-1 subunit (TC 1.A.1.11) family.</text>
</comment>
<dbReference type="Gene3D" id="1.20.120.350">
    <property type="entry name" value="Voltage-gated potassium channels. Chain C"/>
    <property type="match status" value="1"/>
</dbReference>
<dbReference type="InterPro" id="IPR014873">
    <property type="entry name" value="VDCC_a1su_IQ"/>
</dbReference>
<evidence type="ECO:0000256" key="3">
    <source>
        <dbReference type="ARBA" id="ARBA00022553"/>
    </source>
</evidence>
<dbReference type="GO" id="GO:0098703">
    <property type="term" value="P:calcium ion import across plasma membrane"/>
    <property type="evidence" value="ECO:0007669"/>
    <property type="project" value="TreeGrafter"/>
</dbReference>
<comment type="caution">
    <text evidence="20">The sequence shown here is derived from an EMBL/GenBank/DDBJ whole genome shotgun (WGS) entry which is preliminary data.</text>
</comment>
<dbReference type="AlphaFoldDB" id="A0AA88I4F1"/>
<evidence type="ECO:0000256" key="1">
    <source>
        <dbReference type="ARBA" id="ARBA00004141"/>
    </source>
</evidence>
<feature type="region of interest" description="Disordered" evidence="17">
    <location>
        <begin position="402"/>
        <end position="493"/>
    </location>
</feature>
<evidence type="ECO:0000313" key="21">
    <source>
        <dbReference type="Proteomes" id="UP001187531"/>
    </source>
</evidence>
<evidence type="ECO:0000256" key="7">
    <source>
        <dbReference type="ARBA" id="ARBA00022723"/>
    </source>
</evidence>